<reference evidence="1" key="1">
    <citation type="journal article" date="2014" name="Int. J. Syst. Evol. Microbiol.">
        <title>Complete genome sequence of Corynebacterium casei LMG S-19264T (=DSM 44701T), isolated from a smear-ripened cheese.</title>
        <authorList>
            <consortium name="US DOE Joint Genome Institute (JGI-PGF)"/>
            <person name="Walter F."/>
            <person name="Albersmeier A."/>
            <person name="Kalinowski J."/>
            <person name="Ruckert C."/>
        </authorList>
    </citation>
    <scope>NUCLEOTIDE SEQUENCE</scope>
    <source>
        <strain evidence="1">KCTC 12344</strain>
    </source>
</reference>
<evidence type="ECO:0000313" key="3">
    <source>
        <dbReference type="Proteomes" id="UP000294359"/>
    </source>
</evidence>
<dbReference type="OrthoDB" id="9924086at2"/>
<evidence type="ECO:0000313" key="1">
    <source>
        <dbReference type="EMBL" id="GGY73866.1"/>
    </source>
</evidence>
<dbReference type="Proteomes" id="UP000294359">
    <property type="component" value="Chromosome"/>
</dbReference>
<accession>A0A4P7BES9</accession>
<protein>
    <recommendedName>
        <fullName evidence="5">CMP/dCMP-type deaminase domain-containing protein</fullName>
    </recommendedName>
</protein>
<sequence length="134" mass="14806">MPKGKNDKAEKDIQVYCNKNGIGASRVAWSAHMITVSGGAGAPAITPALTAKWNAMLAKHNVAQATALAPHNCAEAHMWMALQLQDIAPKNCDMWVYRIDNRNRIHRDAPCPNCQQWVLKEFRSQNGVKKAKTV</sequence>
<organism evidence="1 4">
    <name type="scientific">Pseudoduganella plicata</name>
    <dbReference type="NCBI Taxonomy" id="321984"/>
    <lineage>
        <taxon>Bacteria</taxon>
        <taxon>Pseudomonadati</taxon>
        <taxon>Pseudomonadota</taxon>
        <taxon>Betaproteobacteria</taxon>
        <taxon>Burkholderiales</taxon>
        <taxon>Oxalobacteraceae</taxon>
        <taxon>Telluria group</taxon>
        <taxon>Pseudoduganella</taxon>
    </lineage>
</organism>
<dbReference type="RefSeq" id="WP_134384912.1">
    <property type="nucleotide sequence ID" value="NZ_BMWW01000001.1"/>
</dbReference>
<dbReference type="AlphaFoldDB" id="A0A4P7BES9"/>
<proteinExistence type="predicted"/>
<evidence type="ECO:0000313" key="4">
    <source>
        <dbReference type="Proteomes" id="UP000619512"/>
    </source>
</evidence>
<reference evidence="1" key="3">
    <citation type="submission" date="2022-12" db="EMBL/GenBank/DDBJ databases">
        <authorList>
            <person name="Sun Q."/>
            <person name="Kim S."/>
        </authorList>
    </citation>
    <scope>NUCLEOTIDE SEQUENCE</scope>
    <source>
        <strain evidence="1">KCTC 12344</strain>
    </source>
</reference>
<dbReference type="EMBL" id="BMWW01000001">
    <property type="protein sequence ID" value="GGY73866.1"/>
    <property type="molecule type" value="Genomic_DNA"/>
</dbReference>
<keyword evidence="3" id="KW-1185">Reference proteome</keyword>
<evidence type="ECO:0008006" key="5">
    <source>
        <dbReference type="Google" id="ProtNLM"/>
    </source>
</evidence>
<reference evidence="2 3" key="2">
    <citation type="submission" date="2019-03" db="EMBL/GenBank/DDBJ databases">
        <title>Draft Genome Sequences of Six Type Strains of the Genus Massilia.</title>
        <authorList>
            <person name="Miess H."/>
            <person name="Frediansyhah A."/>
            <person name="Gross H."/>
        </authorList>
    </citation>
    <scope>NUCLEOTIDE SEQUENCE [LARGE SCALE GENOMIC DNA]</scope>
    <source>
        <strain evidence="2 3">DSM 17505</strain>
    </source>
</reference>
<dbReference type="EMBL" id="CP038026">
    <property type="protein sequence ID" value="QBQ36632.1"/>
    <property type="molecule type" value="Genomic_DNA"/>
</dbReference>
<name>A0A4P7BES9_9BURK</name>
<gene>
    <name evidence="2" type="ORF">E1742_10995</name>
    <name evidence="1" type="ORF">GCM10007388_02700</name>
</gene>
<evidence type="ECO:0000313" key="2">
    <source>
        <dbReference type="EMBL" id="QBQ36632.1"/>
    </source>
</evidence>
<dbReference type="Proteomes" id="UP000619512">
    <property type="component" value="Unassembled WGS sequence"/>
</dbReference>